<gene>
    <name evidence="1" type="ORF">METZ01_LOCUS482279</name>
</gene>
<evidence type="ECO:0000313" key="1">
    <source>
        <dbReference type="EMBL" id="SVE29425.1"/>
    </source>
</evidence>
<reference evidence="1" key="1">
    <citation type="submission" date="2018-05" db="EMBL/GenBank/DDBJ databases">
        <authorList>
            <person name="Lanie J.A."/>
            <person name="Ng W.-L."/>
            <person name="Kazmierczak K.M."/>
            <person name="Andrzejewski T.M."/>
            <person name="Davidsen T.M."/>
            <person name="Wayne K.J."/>
            <person name="Tettelin H."/>
            <person name="Glass J.I."/>
            <person name="Rusch D."/>
            <person name="Podicherti R."/>
            <person name="Tsui H.-C.T."/>
            <person name="Winkler M.E."/>
        </authorList>
    </citation>
    <scope>NUCLEOTIDE SEQUENCE</scope>
</reference>
<proteinExistence type="predicted"/>
<dbReference type="AlphaFoldDB" id="A0A383CCP0"/>
<dbReference type="EMBL" id="UINC01207371">
    <property type="protein sequence ID" value="SVE29425.1"/>
    <property type="molecule type" value="Genomic_DNA"/>
</dbReference>
<protein>
    <submittedName>
        <fullName evidence="1">Uncharacterized protein</fullName>
    </submittedName>
</protein>
<organism evidence="1">
    <name type="scientific">marine metagenome</name>
    <dbReference type="NCBI Taxonomy" id="408172"/>
    <lineage>
        <taxon>unclassified sequences</taxon>
        <taxon>metagenomes</taxon>
        <taxon>ecological metagenomes</taxon>
    </lineage>
</organism>
<sequence>MMMRKMLIVVCGLLAFQGYVFAETWEDRAANKTPWSTEFPDDPVCWNPPIWTNNENPWIVGKGDNPGYDGLRDCFRVCAENDTCYKDGWQDTDVGSARCKVRGAPRFKDGVYYWWEAKIALNEIEFPGVGHPGKLQLIAWCE</sequence>
<accession>A0A383CCP0</accession>
<name>A0A383CCP0_9ZZZZ</name>